<dbReference type="AlphaFoldDB" id="A0A6A0B6X1"/>
<keyword evidence="3" id="KW-0067">ATP-binding</keyword>
<comment type="caution">
    <text evidence="3">The sequence shown here is derived from an EMBL/GenBank/DDBJ whole genome shotgun (WGS) entry which is preliminary data.</text>
</comment>
<dbReference type="GO" id="GO:0005524">
    <property type="term" value="F:ATP binding"/>
    <property type="evidence" value="ECO:0007669"/>
    <property type="project" value="InterPro"/>
</dbReference>
<proteinExistence type="predicted"/>
<evidence type="ECO:0000313" key="3">
    <source>
        <dbReference type="EMBL" id="GFH40251.1"/>
    </source>
</evidence>
<dbReference type="PANTHER" id="PTHR45766:SF6">
    <property type="entry name" value="SWI_SNF-RELATED MATRIX-ASSOCIATED ACTIN-DEPENDENT REGULATOR OF CHROMATIN SUBFAMILY A-LIKE PROTEIN 1"/>
    <property type="match status" value="1"/>
</dbReference>
<keyword evidence="1" id="KW-0378">Hydrolase</keyword>
<dbReference type="EMBL" id="BLLH01000002">
    <property type="protein sequence ID" value="GFH40251.1"/>
    <property type="molecule type" value="Genomic_DNA"/>
</dbReference>
<keyword evidence="4" id="KW-1185">Reference proteome</keyword>
<dbReference type="GO" id="GO:0004386">
    <property type="term" value="F:helicase activity"/>
    <property type="evidence" value="ECO:0007669"/>
    <property type="project" value="UniProtKB-KW"/>
</dbReference>
<sequence>MFDEFEIGKVLIIAPLRVARDTWPTEIDKWDHLKDMTYSVVMGTPKQRIAALQKSANLYLINRENVDWLITKSGKAFDFDMVVIDELSSFKNYKAKRFTSLMKVRNKVNRIVGLTGTPSSNGLMDLFGEFKLLDMGERLEYYITHYREKYFEPDKRNGMRIFSWKPKSWAEEAIYDKISDITISMRSADFLDMPECVMNEVSVSLSIKELDNYNEFKEQLVVELGDTEIDAANAAVLSGKLLQMANGAVYDEDNESIPIHDRKLDALEDLIEGANGKPLLIAYWFQHDLARIKSRFKVRQIKSSRDIQDWNEGKIEVAMIHPASAGHGLNLQSGGSTLVWFGLTWSLELYQQTNARLWRQGQNDTVVIHHIIAKDTIDEDVMKTLKLKEKTQNSLIDAVKARLGGR</sequence>
<dbReference type="Gene3D" id="3.40.50.10810">
    <property type="entry name" value="Tandem AAA-ATPase domain"/>
    <property type="match status" value="1"/>
</dbReference>
<accession>A0A6A0B6X1</accession>
<name>A0A6A0B6X1_9LACT</name>
<dbReference type="Gene3D" id="3.40.50.300">
    <property type="entry name" value="P-loop containing nucleotide triphosphate hydrolases"/>
    <property type="match status" value="1"/>
</dbReference>
<dbReference type="PANTHER" id="PTHR45766">
    <property type="entry name" value="DNA ANNEALING HELICASE AND ENDONUCLEASE ZRANB3 FAMILY MEMBER"/>
    <property type="match status" value="1"/>
</dbReference>
<dbReference type="SUPFAM" id="SSF52540">
    <property type="entry name" value="P-loop containing nucleoside triphosphate hydrolases"/>
    <property type="match status" value="2"/>
</dbReference>
<evidence type="ECO:0000313" key="4">
    <source>
        <dbReference type="Proteomes" id="UP000475928"/>
    </source>
</evidence>
<dbReference type="InterPro" id="IPR027417">
    <property type="entry name" value="P-loop_NTPase"/>
</dbReference>
<feature type="domain" description="Helicase ATP-binding" evidence="2">
    <location>
        <begin position="1"/>
        <end position="136"/>
    </location>
</feature>
<organism evidence="3 4">
    <name type="scientific">Pseudolactococcus insecticola</name>
    <dbReference type="NCBI Taxonomy" id="2709158"/>
    <lineage>
        <taxon>Bacteria</taxon>
        <taxon>Bacillati</taxon>
        <taxon>Bacillota</taxon>
        <taxon>Bacilli</taxon>
        <taxon>Lactobacillales</taxon>
        <taxon>Streptococcaceae</taxon>
        <taxon>Pseudolactococcus</taxon>
    </lineage>
</organism>
<dbReference type="GO" id="GO:0006281">
    <property type="term" value="P:DNA repair"/>
    <property type="evidence" value="ECO:0007669"/>
    <property type="project" value="TreeGrafter"/>
</dbReference>
<dbReference type="InterPro" id="IPR014001">
    <property type="entry name" value="Helicase_ATP-bd"/>
</dbReference>
<keyword evidence="3" id="KW-0347">Helicase</keyword>
<protein>
    <submittedName>
        <fullName evidence="3">DEAD/DEAH box helicase</fullName>
    </submittedName>
</protein>
<gene>
    <name evidence="3" type="ORF">Hs20B_06490</name>
</gene>
<reference evidence="3 4" key="1">
    <citation type="submission" date="2020-02" db="EMBL/GenBank/DDBJ databases">
        <title>Draft genome sequence of Lactococcus sp. Hs20B0-1.</title>
        <authorList>
            <person name="Noda S."/>
            <person name="Yuki M."/>
            <person name="Ohkuma M."/>
        </authorList>
    </citation>
    <scope>NUCLEOTIDE SEQUENCE [LARGE SCALE GENOMIC DNA]</scope>
    <source>
        <strain evidence="3 4">Hs20B0-1</strain>
    </source>
</reference>
<dbReference type="GO" id="GO:0016787">
    <property type="term" value="F:hydrolase activity"/>
    <property type="evidence" value="ECO:0007669"/>
    <property type="project" value="UniProtKB-KW"/>
</dbReference>
<dbReference type="InterPro" id="IPR038718">
    <property type="entry name" value="SNF2-like_sf"/>
</dbReference>
<dbReference type="GO" id="GO:0031297">
    <property type="term" value="P:replication fork processing"/>
    <property type="evidence" value="ECO:0007669"/>
    <property type="project" value="TreeGrafter"/>
</dbReference>
<dbReference type="PROSITE" id="PS51192">
    <property type="entry name" value="HELICASE_ATP_BIND_1"/>
    <property type="match status" value="1"/>
</dbReference>
<evidence type="ECO:0000259" key="2">
    <source>
        <dbReference type="PROSITE" id="PS51192"/>
    </source>
</evidence>
<dbReference type="InterPro" id="IPR000330">
    <property type="entry name" value="SNF2_N"/>
</dbReference>
<dbReference type="Proteomes" id="UP000475928">
    <property type="component" value="Unassembled WGS sequence"/>
</dbReference>
<evidence type="ECO:0000256" key="1">
    <source>
        <dbReference type="ARBA" id="ARBA00022801"/>
    </source>
</evidence>
<keyword evidence="3" id="KW-0547">Nucleotide-binding</keyword>
<dbReference type="Pfam" id="PF00176">
    <property type="entry name" value="SNF2-rel_dom"/>
    <property type="match status" value="1"/>
</dbReference>